<protein>
    <submittedName>
        <fullName evidence="3">Uncharacterized protein</fullName>
    </submittedName>
</protein>
<dbReference type="GeneID" id="36623909"/>
<accession>A0A2T4A895</accession>
<dbReference type="RefSeq" id="XP_024772915.1">
    <property type="nucleotide sequence ID" value="XM_024915342.1"/>
</dbReference>
<feature type="region of interest" description="Disordered" evidence="1">
    <location>
        <begin position="1"/>
        <end position="46"/>
    </location>
</feature>
<keyword evidence="2" id="KW-0812">Transmembrane</keyword>
<proteinExistence type="predicted"/>
<organism evidence="3 4">
    <name type="scientific">Trichoderma harzianum CBS 226.95</name>
    <dbReference type="NCBI Taxonomy" id="983964"/>
    <lineage>
        <taxon>Eukaryota</taxon>
        <taxon>Fungi</taxon>
        <taxon>Dikarya</taxon>
        <taxon>Ascomycota</taxon>
        <taxon>Pezizomycotina</taxon>
        <taxon>Sordariomycetes</taxon>
        <taxon>Hypocreomycetidae</taxon>
        <taxon>Hypocreales</taxon>
        <taxon>Hypocreaceae</taxon>
        <taxon>Trichoderma</taxon>
    </lineage>
</organism>
<dbReference type="Proteomes" id="UP000241690">
    <property type="component" value="Unassembled WGS sequence"/>
</dbReference>
<sequence length="90" mass="9760">MAHPPPSTHRLSIHPSKPPDSCATPPLKYPNAPNTARRPSEKGNMRQCSGVPLLHASCKAALSGPTRSFFFLSFFFLNSSLLLSNLISLT</sequence>
<name>A0A2T4A895_TRIHA</name>
<feature type="transmembrane region" description="Helical" evidence="2">
    <location>
        <begin position="69"/>
        <end position="87"/>
    </location>
</feature>
<evidence type="ECO:0000313" key="4">
    <source>
        <dbReference type="Proteomes" id="UP000241690"/>
    </source>
</evidence>
<dbReference type="AlphaFoldDB" id="A0A2T4A895"/>
<gene>
    <name evidence="3" type="ORF">M431DRAFT_459428</name>
</gene>
<evidence type="ECO:0000256" key="1">
    <source>
        <dbReference type="SAM" id="MobiDB-lite"/>
    </source>
</evidence>
<keyword evidence="4" id="KW-1185">Reference proteome</keyword>
<dbReference type="EMBL" id="KZ679682">
    <property type="protein sequence ID" value="PTB53238.1"/>
    <property type="molecule type" value="Genomic_DNA"/>
</dbReference>
<keyword evidence="2" id="KW-0472">Membrane</keyword>
<evidence type="ECO:0000256" key="2">
    <source>
        <dbReference type="SAM" id="Phobius"/>
    </source>
</evidence>
<keyword evidence="2" id="KW-1133">Transmembrane helix</keyword>
<evidence type="ECO:0000313" key="3">
    <source>
        <dbReference type="EMBL" id="PTB53238.1"/>
    </source>
</evidence>
<reference evidence="3 4" key="1">
    <citation type="submission" date="2016-07" db="EMBL/GenBank/DDBJ databases">
        <title>Multiple horizontal gene transfer events from other fungi enriched the ability of initially mycotrophic Trichoderma (Ascomycota) to feed on dead plant biomass.</title>
        <authorList>
            <consortium name="DOE Joint Genome Institute"/>
            <person name="Aerts A."/>
            <person name="Atanasova L."/>
            <person name="Chenthamara K."/>
            <person name="Zhang J."/>
            <person name="Grujic M."/>
            <person name="Henrissat B."/>
            <person name="Kuo A."/>
            <person name="Salamov A."/>
            <person name="Lipzen A."/>
            <person name="Labutti K."/>
            <person name="Barry K."/>
            <person name="Miao Y."/>
            <person name="Rahimi M.J."/>
            <person name="Shen Q."/>
            <person name="Grigoriev I.V."/>
            <person name="Kubicek C.P."/>
            <person name="Druzhinina I.S."/>
        </authorList>
    </citation>
    <scope>NUCLEOTIDE SEQUENCE [LARGE SCALE GENOMIC DNA]</scope>
    <source>
        <strain evidence="3 4">CBS 226.95</strain>
    </source>
</reference>